<dbReference type="Proteomes" id="UP000002384">
    <property type="component" value="Chromosome"/>
</dbReference>
<dbReference type="GO" id="GO:0000160">
    <property type="term" value="P:phosphorelay signal transduction system"/>
    <property type="evidence" value="ECO:0007669"/>
    <property type="project" value="InterPro"/>
</dbReference>
<dbReference type="Gene3D" id="3.30.70.270">
    <property type="match status" value="1"/>
</dbReference>
<dbReference type="PANTHER" id="PTHR45138">
    <property type="entry name" value="REGULATORY COMPONENTS OF SENSORY TRANSDUCTION SYSTEM"/>
    <property type="match status" value="1"/>
</dbReference>
<dbReference type="InterPro" id="IPR000160">
    <property type="entry name" value="GGDEF_dom"/>
</dbReference>
<dbReference type="Pfam" id="PF00990">
    <property type="entry name" value="GGDEF"/>
    <property type="match status" value="1"/>
</dbReference>
<protein>
    <submittedName>
        <fullName evidence="4">Response regulator receiver modulated diguanylate cyclase</fullName>
    </submittedName>
</protein>
<comment type="caution">
    <text evidence="1">Lacks conserved residue(s) required for the propagation of feature annotation.</text>
</comment>
<dbReference type="eggNOG" id="COG3706">
    <property type="taxonomic scope" value="Bacteria"/>
</dbReference>
<dbReference type="InterPro" id="IPR050469">
    <property type="entry name" value="Diguanylate_Cyclase"/>
</dbReference>
<dbReference type="STRING" id="65393.PCC7424_2263"/>
<dbReference type="OrthoDB" id="9115at2"/>
<organism evidence="4 5">
    <name type="scientific">Gloeothece citriformis (strain PCC 7424)</name>
    <name type="common">Cyanothece sp. (strain PCC 7424)</name>
    <dbReference type="NCBI Taxonomy" id="65393"/>
    <lineage>
        <taxon>Bacteria</taxon>
        <taxon>Bacillati</taxon>
        <taxon>Cyanobacteriota</taxon>
        <taxon>Cyanophyceae</taxon>
        <taxon>Oscillatoriophycideae</taxon>
        <taxon>Chroococcales</taxon>
        <taxon>Aphanothecaceae</taxon>
        <taxon>Gloeothece</taxon>
        <taxon>Gloeothece citriformis</taxon>
    </lineage>
</organism>
<dbReference type="Gene3D" id="3.40.50.2300">
    <property type="match status" value="1"/>
</dbReference>
<dbReference type="SMART" id="SM00267">
    <property type="entry name" value="GGDEF"/>
    <property type="match status" value="1"/>
</dbReference>
<name>B7KHJ0_GLOC7</name>
<evidence type="ECO:0000259" key="2">
    <source>
        <dbReference type="PROSITE" id="PS50110"/>
    </source>
</evidence>
<dbReference type="HOGENOM" id="CLU_000445_11_28_3"/>
<dbReference type="InterPro" id="IPR001789">
    <property type="entry name" value="Sig_transdc_resp-reg_receiver"/>
</dbReference>
<dbReference type="InterPro" id="IPR011006">
    <property type="entry name" value="CheY-like_superfamily"/>
</dbReference>
<gene>
    <name evidence="4" type="ordered locus">PCC7424_2263</name>
</gene>
<dbReference type="SUPFAM" id="SSF52172">
    <property type="entry name" value="CheY-like"/>
    <property type="match status" value="1"/>
</dbReference>
<dbReference type="GO" id="GO:0005886">
    <property type="term" value="C:plasma membrane"/>
    <property type="evidence" value="ECO:0007669"/>
    <property type="project" value="TreeGrafter"/>
</dbReference>
<dbReference type="PROSITE" id="PS50110">
    <property type="entry name" value="RESPONSE_REGULATORY"/>
    <property type="match status" value="1"/>
</dbReference>
<evidence type="ECO:0000256" key="1">
    <source>
        <dbReference type="PROSITE-ProRule" id="PRU00169"/>
    </source>
</evidence>
<evidence type="ECO:0000313" key="4">
    <source>
        <dbReference type="EMBL" id="ACK70685.1"/>
    </source>
</evidence>
<dbReference type="CDD" id="cd01949">
    <property type="entry name" value="GGDEF"/>
    <property type="match status" value="1"/>
</dbReference>
<feature type="domain" description="Response regulatory" evidence="2">
    <location>
        <begin position="10"/>
        <end position="126"/>
    </location>
</feature>
<dbReference type="EMBL" id="CP001291">
    <property type="protein sequence ID" value="ACK70685.1"/>
    <property type="molecule type" value="Genomic_DNA"/>
</dbReference>
<keyword evidence="5" id="KW-1185">Reference proteome</keyword>
<sequence length="317" mass="36988">MRYFSAENFLIMIVDSESQNLQLLDSILERAGYKRILAVNVKQVFELIKVTKPNLILLKQSRGNLDSLQLCKNLKNNPLYEDIPILFIINNSPKNNLLNLFESGAEDYINYPFHFPELLKRIKTYLELNYIKAQLNQSLTDSEKLPTIDSLTGLFNRNHFLTLIEQEINRSCRYNYFLSLFILDVDNLRQVQELYDQKGENNLIQLIAKTLSESLRKEDYIGRFSKKKFIVLLPQTSTHFALKVAQRIQKIINHLEIYNKDKRISITVSIGLTTYHINHENVEQLIQRTNQTLLEAQNQGHNQIVIHPNDLKNLLAS</sequence>
<dbReference type="NCBIfam" id="TIGR00254">
    <property type="entry name" value="GGDEF"/>
    <property type="match status" value="1"/>
</dbReference>
<evidence type="ECO:0000313" key="5">
    <source>
        <dbReference type="Proteomes" id="UP000002384"/>
    </source>
</evidence>
<proteinExistence type="predicted"/>
<dbReference type="SMART" id="SM00448">
    <property type="entry name" value="REC"/>
    <property type="match status" value="1"/>
</dbReference>
<dbReference type="RefSeq" id="WP_015954290.1">
    <property type="nucleotide sequence ID" value="NC_011729.1"/>
</dbReference>
<dbReference type="KEGG" id="cyc:PCC7424_2263"/>
<dbReference type="AlphaFoldDB" id="B7KHJ0"/>
<dbReference type="PROSITE" id="PS50887">
    <property type="entry name" value="GGDEF"/>
    <property type="match status" value="1"/>
</dbReference>
<dbReference type="Pfam" id="PF00072">
    <property type="entry name" value="Response_reg"/>
    <property type="match status" value="1"/>
</dbReference>
<dbReference type="GO" id="GO:0052621">
    <property type="term" value="F:diguanylate cyclase activity"/>
    <property type="evidence" value="ECO:0007669"/>
    <property type="project" value="TreeGrafter"/>
</dbReference>
<dbReference type="InterPro" id="IPR043128">
    <property type="entry name" value="Rev_trsase/Diguanyl_cyclase"/>
</dbReference>
<evidence type="ECO:0000259" key="3">
    <source>
        <dbReference type="PROSITE" id="PS50887"/>
    </source>
</evidence>
<dbReference type="PANTHER" id="PTHR45138:SF9">
    <property type="entry name" value="DIGUANYLATE CYCLASE DGCM-RELATED"/>
    <property type="match status" value="1"/>
</dbReference>
<dbReference type="GO" id="GO:0043709">
    <property type="term" value="P:cell adhesion involved in single-species biofilm formation"/>
    <property type="evidence" value="ECO:0007669"/>
    <property type="project" value="TreeGrafter"/>
</dbReference>
<dbReference type="SUPFAM" id="SSF55073">
    <property type="entry name" value="Nucleotide cyclase"/>
    <property type="match status" value="1"/>
</dbReference>
<accession>B7KHJ0</accession>
<feature type="domain" description="GGDEF" evidence="3">
    <location>
        <begin position="176"/>
        <end position="309"/>
    </location>
</feature>
<reference evidence="5" key="1">
    <citation type="journal article" date="2011" name="MBio">
        <title>Novel metabolic attributes of the genus Cyanothece, comprising a group of unicellular nitrogen-fixing Cyanobacteria.</title>
        <authorList>
            <person name="Bandyopadhyay A."/>
            <person name="Elvitigala T."/>
            <person name="Welsh E."/>
            <person name="Stockel J."/>
            <person name="Liberton M."/>
            <person name="Min H."/>
            <person name="Sherman L.A."/>
            <person name="Pakrasi H.B."/>
        </authorList>
    </citation>
    <scope>NUCLEOTIDE SEQUENCE [LARGE SCALE GENOMIC DNA]</scope>
    <source>
        <strain evidence="5">PCC 7424</strain>
    </source>
</reference>
<dbReference type="GO" id="GO:1902201">
    <property type="term" value="P:negative regulation of bacterial-type flagellum-dependent cell motility"/>
    <property type="evidence" value="ECO:0007669"/>
    <property type="project" value="TreeGrafter"/>
</dbReference>
<dbReference type="InterPro" id="IPR029787">
    <property type="entry name" value="Nucleotide_cyclase"/>
</dbReference>